<dbReference type="Proteomes" id="UP000823775">
    <property type="component" value="Unassembled WGS sequence"/>
</dbReference>
<dbReference type="EMBL" id="JACEIK010000310">
    <property type="protein sequence ID" value="MCD7454675.1"/>
    <property type="molecule type" value="Genomic_DNA"/>
</dbReference>
<dbReference type="SUPFAM" id="SSF52540">
    <property type="entry name" value="P-loop containing nucleoside triphosphate hydrolases"/>
    <property type="match status" value="1"/>
</dbReference>
<gene>
    <name evidence="4" type="primary">RPT1A_2</name>
    <name evidence="4" type="ORF">HAX54_025569</name>
</gene>
<sequence>MAPAAAADVEDEIKEEKNPRPLDEDDIALPRLCIKESDTGLAAPSQWDLVSDKQMMQEEQPLQLLIGINIKFKFPAPKKLILCYNDDYEEKPDVTYNDVGGCKEQIEKMREVVELPMLQSLKKFVNLELIPKGVLCYGPGTGKTLLARVLQTHLMHASFKYCVSLFRNMLVRGLERFVELFQECEVSSACSSYNSILLFADLIHLIQLYYALTIGSKVEFGLPDMESRTQIFKIHTRTMNFVPDIHLNFARLCPNSTGPVFNYIVAPSPKSVCYVSGSLETLLVRKIWTKLFDYVEQTILNASLRCHVKFIKAHSLPVGNITWTQRAITSAKRDRDLTG</sequence>
<evidence type="ECO:0000256" key="1">
    <source>
        <dbReference type="ARBA" id="ARBA00022741"/>
    </source>
</evidence>
<organism evidence="4 5">
    <name type="scientific">Datura stramonium</name>
    <name type="common">Jimsonweed</name>
    <name type="synonym">Common thornapple</name>
    <dbReference type="NCBI Taxonomy" id="4076"/>
    <lineage>
        <taxon>Eukaryota</taxon>
        <taxon>Viridiplantae</taxon>
        <taxon>Streptophyta</taxon>
        <taxon>Embryophyta</taxon>
        <taxon>Tracheophyta</taxon>
        <taxon>Spermatophyta</taxon>
        <taxon>Magnoliopsida</taxon>
        <taxon>eudicotyledons</taxon>
        <taxon>Gunneridae</taxon>
        <taxon>Pentapetalae</taxon>
        <taxon>asterids</taxon>
        <taxon>lamiids</taxon>
        <taxon>Solanales</taxon>
        <taxon>Solanaceae</taxon>
        <taxon>Solanoideae</taxon>
        <taxon>Datureae</taxon>
        <taxon>Datura</taxon>
    </lineage>
</organism>
<dbReference type="GO" id="GO:0000502">
    <property type="term" value="C:proteasome complex"/>
    <property type="evidence" value="ECO:0007669"/>
    <property type="project" value="UniProtKB-KW"/>
</dbReference>
<protein>
    <submittedName>
        <fullName evidence="4">26S proteasome regulatory subunit 7A</fullName>
    </submittedName>
</protein>
<dbReference type="PANTHER" id="PTHR23073">
    <property type="entry name" value="26S PROTEASOME REGULATORY SUBUNIT"/>
    <property type="match status" value="1"/>
</dbReference>
<keyword evidence="5" id="KW-1185">Reference proteome</keyword>
<keyword evidence="2" id="KW-0067">ATP-binding</keyword>
<accession>A0ABS8S6D0</accession>
<evidence type="ECO:0000256" key="3">
    <source>
        <dbReference type="SAM" id="MobiDB-lite"/>
    </source>
</evidence>
<dbReference type="Gene3D" id="3.40.50.300">
    <property type="entry name" value="P-loop containing nucleotide triphosphate hydrolases"/>
    <property type="match status" value="1"/>
</dbReference>
<keyword evidence="4" id="KW-0647">Proteasome</keyword>
<comment type="caution">
    <text evidence="4">The sequence shown here is derived from an EMBL/GenBank/DDBJ whole genome shotgun (WGS) entry which is preliminary data.</text>
</comment>
<proteinExistence type="predicted"/>
<keyword evidence="1" id="KW-0547">Nucleotide-binding</keyword>
<evidence type="ECO:0000313" key="5">
    <source>
        <dbReference type="Proteomes" id="UP000823775"/>
    </source>
</evidence>
<evidence type="ECO:0000313" key="4">
    <source>
        <dbReference type="EMBL" id="MCD7454675.1"/>
    </source>
</evidence>
<dbReference type="InterPro" id="IPR027417">
    <property type="entry name" value="P-loop_NTPase"/>
</dbReference>
<evidence type="ECO:0000256" key="2">
    <source>
        <dbReference type="ARBA" id="ARBA00022840"/>
    </source>
</evidence>
<dbReference type="InterPro" id="IPR050221">
    <property type="entry name" value="26S_Proteasome_ATPase"/>
</dbReference>
<feature type="region of interest" description="Disordered" evidence="3">
    <location>
        <begin position="1"/>
        <end position="25"/>
    </location>
</feature>
<reference evidence="4 5" key="1">
    <citation type="journal article" date="2021" name="BMC Genomics">
        <title>Datura genome reveals duplications of psychoactive alkaloid biosynthetic genes and high mutation rate following tissue culture.</title>
        <authorList>
            <person name="Rajewski A."/>
            <person name="Carter-House D."/>
            <person name="Stajich J."/>
            <person name="Litt A."/>
        </authorList>
    </citation>
    <scope>NUCLEOTIDE SEQUENCE [LARGE SCALE GENOMIC DNA]</scope>
    <source>
        <strain evidence="4">AR-01</strain>
    </source>
</reference>
<name>A0ABS8S6D0_DATST</name>